<accession>A0A510V6C2</accession>
<dbReference type="Proteomes" id="UP000321118">
    <property type="component" value="Unassembled WGS sequence"/>
</dbReference>
<comment type="caution">
    <text evidence="4">The sequence shown here is derived from an EMBL/GenBank/DDBJ whole genome shotgun (WGS) entry which is preliminary data.</text>
</comment>
<dbReference type="EMBL" id="BJUB01000009">
    <property type="protein sequence ID" value="GEK22417.1"/>
    <property type="molecule type" value="Genomic_DNA"/>
</dbReference>
<dbReference type="OrthoDB" id="4830015at2"/>
<keyword evidence="2" id="KW-1133">Transmembrane helix</keyword>
<feature type="domain" description="DUF4190" evidence="3">
    <location>
        <begin position="156"/>
        <end position="216"/>
    </location>
</feature>
<evidence type="ECO:0000256" key="1">
    <source>
        <dbReference type="SAM" id="MobiDB-lite"/>
    </source>
</evidence>
<feature type="compositionally biased region" description="Pro residues" evidence="1">
    <location>
        <begin position="56"/>
        <end position="65"/>
    </location>
</feature>
<keyword evidence="5" id="KW-1185">Reference proteome</keyword>
<organism evidence="4 5">
    <name type="scientific">Cellulomonas xylanilytica</name>
    <dbReference type="NCBI Taxonomy" id="233583"/>
    <lineage>
        <taxon>Bacteria</taxon>
        <taxon>Bacillati</taxon>
        <taxon>Actinomycetota</taxon>
        <taxon>Actinomycetes</taxon>
        <taxon>Micrococcales</taxon>
        <taxon>Cellulomonadaceae</taxon>
        <taxon>Cellulomonas</taxon>
    </lineage>
</organism>
<dbReference type="RefSeq" id="WP_146928313.1">
    <property type="nucleotide sequence ID" value="NZ_BJUB01000009.1"/>
</dbReference>
<evidence type="ECO:0000313" key="5">
    <source>
        <dbReference type="Proteomes" id="UP000321118"/>
    </source>
</evidence>
<evidence type="ECO:0000259" key="3">
    <source>
        <dbReference type="Pfam" id="PF13828"/>
    </source>
</evidence>
<feature type="compositionally biased region" description="Pro residues" evidence="1">
    <location>
        <begin position="7"/>
        <end position="17"/>
    </location>
</feature>
<feature type="region of interest" description="Disordered" evidence="1">
    <location>
        <begin position="1"/>
        <end position="106"/>
    </location>
</feature>
<reference evidence="4 5" key="1">
    <citation type="submission" date="2019-07" db="EMBL/GenBank/DDBJ databases">
        <title>Whole genome shotgun sequence of Cellulomonas xylanilytica NBRC 101102.</title>
        <authorList>
            <person name="Hosoyama A."/>
            <person name="Uohara A."/>
            <person name="Ohji S."/>
            <person name="Ichikawa N."/>
        </authorList>
    </citation>
    <scope>NUCLEOTIDE SEQUENCE [LARGE SCALE GENOMIC DNA]</scope>
    <source>
        <strain evidence="4 5">NBRC 101102</strain>
    </source>
</reference>
<keyword evidence="2" id="KW-0812">Transmembrane</keyword>
<feature type="transmembrane region" description="Helical" evidence="2">
    <location>
        <begin position="199"/>
        <end position="229"/>
    </location>
</feature>
<evidence type="ECO:0000256" key="2">
    <source>
        <dbReference type="SAM" id="Phobius"/>
    </source>
</evidence>
<sequence length="400" mass="41012">MSNEPGGPAPVPDPYAVPDPAQTVPLAPGGHEPVAPSGYEAVRTPVGDTAPTAPYGVPPTEPAPTPYGQQIGAGAPQHGAPQYGPERFAAPQYGAPQPEYGAPQYGAPQYGAPQYGAPQYGSPQYGAPGYEQAPPPYGAQPYGYGQPYGPQPTEGMAIASFVTSTAGLLFFGGLPGAVGLGLGIAALRRIRESGKAGRGWAIAGIVVGAVGILSMLAIAAYIVFVFWLIGSSTSSSGILDEFQQGFEEGLEEGSGTDSGATGEDPLGEQLPDFALRTDLAAGTCLTTYSYQYDMADTDPVDCALPHEAEVVAVVTMTAPVSLDPTDEYDPAFNDAWATCDELTETLVPDYFSNGNVELYYPHPDTFAAGGTSAYCVYYGDEPGMTGSAVAGTLVLAGAGA</sequence>
<dbReference type="InterPro" id="IPR025241">
    <property type="entry name" value="DUF4190"/>
</dbReference>
<proteinExistence type="predicted"/>
<evidence type="ECO:0000313" key="4">
    <source>
        <dbReference type="EMBL" id="GEK22417.1"/>
    </source>
</evidence>
<name>A0A510V6C2_9CELL</name>
<dbReference type="AlphaFoldDB" id="A0A510V6C2"/>
<keyword evidence="2" id="KW-0472">Membrane</keyword>
<protein>
    <recommendedName>
        <fullName evidence="3">DUF4190 domain-containing protein</fullName>
    </recommendedName>
</protein>
<feature type="transmembrane region" description="Helical" evidence="2">
    <location>
        <begin position="166"/>
        <end position="187"/>
    </location>
</feature>
<dbReference type="Pfam" id="PF13828">
    <property type="entry name" value="DUF4190"/>
    <property type="match status" value="1"/>
</dbReference>
<gene>
    <name evidence="4" type="ORF">CXY01_29370</name>
</gene>